<name>R2XAE3_9ENTE</name>
<dbReference type="HOGENOM" id="CLU_1616468_0_0_9"/>
<comment type="caution">
    <text evidence="1">The sequence shown here is derived from an EMBL/GenBank/DDBJ whole genome shotgun (WGS) entry which is preliminary data.</text>
</comment>
<evidence type="ECO:0000313" key="4">
    <source>
        <dbReference type="Proteomes" id="UP000014160"/>
    </source>
</evidence>
<protein>
    <submittedName>
        <fullName evidence="1">Uncharacterized protein</fullName>
    </submittedName>
</protein>
<gene>
    <name evidence="2" type="ORF">I592_04004</name>
    <name evidence="1" type="ORF">UKC_04129</name>
</gene>
<dbReference type="PATRIC" id="fig|1158614.3.peg.4105"/>
<dbReference type="EMBL" id="AJDQ01000032">
    <property type="protein sequence ID" value="EOI51588.1"/>
    <property type="molecule type" value="Genomic_DNA"/>
</dbReference>
<dbReference type="OrthoDB" id="10003178at2"/>
<dbReference type="AlphaFoldDB" id="R2XAE3"/>
<evidence type="ECO:0000313" key="1">
    <source>
        <dbReference type="EMBL" id="EOI51588.1"/>
    </source>
</evidence>
<reference evidence="1 3" key="1">
    <citation type="submission" date="2013-02" db="EMBL/GenBank/DDBJ databases">
        <title>The Genome Sequence of Enterococcus gilvus ATCC BAA-350.</title>
        <authorList>
            <consortium name="The Broad Institute Genome Sequencing Platform"/>
            <consortium name="The Broad Institute Genome Sequencing Center for Infectious Disease"/>
            <person name="Earl A.M."/>
            <person name="Gilmore M.S."/>
            <person name="Lebreton F."/>
            <person name="Walker B."/>
            <person name="Young S.K."/>
            <person name="Zeng Q."/>
            <person name="Gargeya S."/>
            <person name="Fitzgerald M."/>
            <person name="Haas B."/>
            <person name="Abouelleil A."/>
            <person name="Alvarado L."/>
            <person name="Arachchi H.M."/>
            <person name="Berlin A.M."/>
            <person name="Chapman S.B."/>
            <person name="Dewar J."/>
            <person name="Goldberg J."/>
            <person name="Griggs A."/>
            <person name="Gujja S."/>
            <person name="Hansen M."/>
            <person name="Howarth C."/>
            <person name="Imamovic A."/>
            <person name="Larimer J."/>
            <person name="McCowan C."/>
            <person name="Murphy C."/>
            <person name="Neiman D."/>
            <person name="Pearson M."/>
            <person name="Priest M."/>
            <person name="Roberts A."/>
            <person name="Saif S."/>
            <person name="Shea T."/>
            <person name="Sisk P."/>
            <person name="Sykes S."/>
            <person name="Wortman J."/>
            <person name="Nusbaum C."/>
            <person name="Birren B."/>
        </authorList>
    </citation>
    <scope>NUCLEOTIDE SEQUENCE [LARGE SCALE GENOMIC DNA]</scope>
    <source>
        <strain evidence="1 3">ATCC BAA-350</strain>
    </source>
</reference>
<evidence type="ECO:0000313" key="3">
    <source>
        <dbReference type="Proteomes" id="UP000013750"/>
    </source>
</evidence>
<proteinExistence type="predicted"/>
<dbReference type="RefSeq" id="WP_010782442.1">
    <property type="nucleotide sequence ID" value="NZ_ASWH01000003.1"/>
</dbReference>
<accession>R2XAE3</accession>
<organism evidence="1 3">
    <name type="scientific">Enterococcus gilvus ATCC BAA-350</name>
    <dbReference type="NCBI Taxonomy" id="1158614"/>
    <lineage>
        <taxon>Bacteria</taxon>
        <taxon>Bacillati</taxon>
        <taxon>Bacillota</taxon>
        <taxon>Bacilli</taxon>
        <taxon>Lactobacillales</taxon>
        <taxon>Enterococcaceae</taxon>
        <taxon>Enterococcus</taxon>
    </lineage>
</organism>
<reference evidence="2 4" key="2">
    <citation type="submission" date="2013-03" db="EMBL/GenBank/DDBJ databases">
        <title>The Genome Sequence of Enterococcus gilvus ATCC BAA-350 (PacBio/Illumina hybrid assembly).</title>
        <authorList>
            <consortium name="The Broad Institute Genomics Platform"/>
            <consortium name="The Broad Institute Genome Sequencing Center for Infectious Disease"/>
            <person name="Earl A."/>
            <person name="Russ C."/>
            <person name="Gilmore M."/>
            <person name="Surin D."/>
            <person name="Walker B."/>
            <person name="Young S."/>
            <person name="Zeng Q."/>
            <person name="Gargeya S."/>
            <person name="Fitzgerald M."/>
            <person name="Haas B."/>
            <person name="Abouelleil A."/>
            <person name="Allen A.W."/>
            <person name="Alvarado L."/>
            <person name="Arachchi H.M."/>
            <person name="Berlin A.M."/>
            <person name="Chapman S.B."/>
            <person name="Gainer-Dewar J."/>
            <person name="Goldberg J."/>
            <person name="Griggs A."/>
            <person name="Gujja S."/>
            <person name="Hansen M."/>
            <person name="Howarth C."/>
            <person name="Imamovic A."/>
            <person name="Ireland A."/>
            <person name="Larimer J."/>
            <person name="McCowan C."/>
            <person name="Murphy C."/>
            <person name="Pearson M."/>
            <person name="Poon T.W."/>
            <person name="Priest M."/>
            <person name="Roberts A."/>
            <person name="Saif S."/>
            <person name="Shea T."/>
            <person name="Sisk P."/>
            <person name="Sykes S."/>
            <person name="Wortman J."/>
            <person name="Nusbaum C."/>
            <person name="Birren B."/>
        </authorList>
    </citation>
    <scope>NUCLEOTIDE SEQUENCE [LARGE SCALE GENOMIC DNA]</scope>
    <source>
        <strain evidence="2 4">ATCC BAA-350</strain>
    </source>
</reference>
<dbReference type="Proteomes" id="UP000013750">
    <property type="component" value="Unassembled WGS sequence"/>
</dbReference>
<dbReference type="EMBL" id="ASWH01000003">
    <property type="protein sequence ID" value="EOW78411.1"/>
    <property type="molecule type" value="Genomic_DNA"/>
</dbReference>
<dbReference type="Proteomes" id="UP000014160">
    <property type="component" value="Unassembled WGS sequence"/>
</dbReference>
<evidence type="ECO:0000313" key="2">
    <source>
        <dbReference type="EMBL" id="EOW78411.1"/>
    </source>
</evidence>
<keyword evidence="4" id="KW-1185">Reference proteome</keyword>
<sequence>MGQFEKAKKRFNGIMMTICCEHMTIGTGFSEEPQLKSVKEMVEECEYWLSCYYEGGHTREKMRHEEEEERKRWRSEVGKLKRFIEAYKVDEPELDEEQGELLRHLKHVYSWQHSHALDLIYYLVDRNTSMFDEDVISLYLSMDETATLLVIQLFIEWVQGKGEK</sequence>